<dbReference type="Ensembl" id="ENSAOCT00000010728.2">
    <property type="protein sequence ID" value="ENSAOCP00000002884.2"/>
    <property type="gene ID" value="ENSAOCG00000006063.2"/>
</dbReference>
<dbReference type="InterPro" id="IPR016187">
    <property type="entry name" value="CTDL_fold"/>
</dbReference>
<dbReference type="SMART" id="SM00034">
    <property type="entry name" value="CLECT"/>
    <property type="match status" value="1"/>
</dbReference>
<dbReference type="Gene3D" id="3.10.100.10">
    <property type="entry name" value="Mannose-Binding Protein A, subunit A"/>
    <property type="match status" value="1"/>
</dbReference>
<name>A0A3Q1AQ23_AMPOC</name>
<dbReference type="PANTHER" id="PTHR45784:SF3">
    <property type="entry name" value="C-TYPE LECTIN DOMAIN FAMILY 4 MEMBER K-LIKE-RELATED"/>
    <property type="match status" value="1"/>
</dbReference>
<dbReference type="InterPro" id="IPR001304">
    <property type="entry name" value="C-type_lectin-like"/>
</dbReference>
<dbReference type="SUPFAM" id="SSF56436">
    <property type="entry name" value="C-type lectin-like"/>
    <property type="match status" value="1"/>
</dbReference>
<sequence>MFPNVVRRSDCELISPQTAGTPDNHQLVPVTKAMNWSNAQKHCRENYVDLATVTNANQDQQVGKLVPYMGFIWIGLFRDPELYWSDGSSFSWSNFDHFKTTISSNTVLCGLTSLQKSMIWRLWYCEERKPFVCQLTASPISSNKFLKKMFE</sequence>
<organism evidence="2 3">
    <name type="scientific">Amphiprion ocellaris</name>
    <name type="common">Clown anemonefish</name>
    <dbReference type="NCBI Taxonomy" id="80972"/>
    <lineage>
        <taxon>Eukaryota</taxon>
        <taxon>Metazoa</taxon>
        <taxon>Chordata</taxon>
        <taxon>Craniata</taxon>
        <taxon>Vertebrata</taxon>
        <taxon>Euteleostomi</taxon>
        <taxon>Actinopterygii</taxon>
        <taxon>Neopterygii</taxon>
        <taxon>Teleostei</taxon>
        <taxon>Neoteleostei</taxon>
        <taxon>Acanthomorphata</taxon>
        <taxon>Ovalentaria</taxon>
        <taxon>Pomacentridae</taxon>
        <taxon>Amphiprion</taxon>
    </lineage>
</organism>
<dbReference type="PROSITE" id="PS50041">
    <property type="entry name" value="C_TYPE_LECTIN_2"/>
    <property type="match status" value="1"/>
</dbReference>
<feature type="domain" description="C-type lectin" evidence="1">
    <location>
        <begin position="34"/>
        <end position="134"/>
    </location>
</feature>
<keyword evidence="3" id="KW-1185">Reference proteome</keyword>
<dbReference type="GeneTree" id="ENSGT00940000174504"/>
<reference evidence="2" key="3">
    <citation type="submission" date="2025-09" db="UniProtKB">
        <authorList>
            <consortium name="Ensembl"/>
        </authorList>
    </citation>
    <scope>IDENTIFICATION</scope>
</reference>
<dbReference type="Pfam" id="PF00059">
    <property type="entry name" value="Lectin_C"/>
    <property type="match status" value="1"/>
</dbReference>
<evidence type="ECO:0000313" key="3">
    <source>
        <dbReference type="Proteomes" id="UP001501940"/>
    </source>
</evidence>
<dbReference type="InterPro" id="IPR016186">
    <property type="entry name" value="C-type_lectin-like/link_sf"/>
</dbReference>
<protein>
    <recommendedName>
        <fullName evidence="1">C-type lectin domain-containing protein</fullName>
    </recommendedName>
</protein>
<reference evidence="2" key="2">
    <citation type="submission" date="2025-08" db="UniProtKB">
        <authorList>
            <consortium name="Ensembl"/>
        </authorList>
    </citation>
    <scope>IDENTIFICATION</scope>
</reference>
<evidence type="ECO:0000259" key="1">
    <source>
        <dbReference type="PROSITE" id="PS50041"/>
    </source>
</evidence>
<dbReference type="AlphaFoldDB" id="A0A3Q1AQ23"/>
<dbReference type="OMA" id="INQLTWI"/>
<dbReference type="Proteomes" id="UP001501940">
    <property type="component" value="Chromosome 23"/>
</dbReference>
<evidence type="ECO:0000313" key="2">
    <source>
        <dbReference type="Ensembl" id="ENSAOCP00000002884.2"/>
    </source>
</evidence>
<accession>A0A3Q1AQ23</accession>
<dbReference type="PANTHER" id="PTHR45784">
    <property type="entry name" value="C-TYPE LECTIN DOMAIN FAMILY 20 MEMBER A-RELATED"/>
    <property type="match status" value="1"/>
</dbReference>
<reference evidence="2 3" key="1">
    <citation type="submission" date="2022-01" db="EMBL/GenBank/DDBJ databases">
        <title>A chromosome-scale genome assembly of the false clownfish, Amphiprion ocellaris.</title>
        <authorList>
            <person name="Ryu T."/>
        </authorList>
    </citation>
    <scope>NUCLEOTIDE SEQUENCE [LARGE SCALE GENOMIC DNA]</scope>
</reference>
<proteinExistence type="predicted"/>